<sequence length="244" mass="25547">MKSRTLGAVCTAVLLAVVVTGCSGSKDDKGEGKAGSGTARAALDALAVKQAAPKAGYDREGKFGRAWSDKTDAPGSGNRCDTRNDILARDLKNPRNDGSSACVIASGTLDDPYTGKKIKFQRGTGTSSAVQIDHVVALGQAWVSGAQKIGQRQREALANDPLNLIAADGPANGQKSDQDASKWLPRNTAFQCTYVARQVAVKKKYGLTVNAGEKDAMARVLKTCPNEKLPVDGGTGVALKETRK</sequence>
<protein>
    <recommendedName>
        <fullName evidence="2">GmrSD restriction endonucleases C-terminal domain-containing protein</fullName>
    </recommendedName>
</protein>
<dbReference type="PANTHER" id="PTHR24094:SF15">
    <property type="entry name" value="AMP-DEPENDENT SYNTHETASE_LIGASE DOMAIN-CONTAINING PROTEIN-RELATED"/>
    <property type="match status" value="1"/>
</dbReference>
<evidence type="ECO:0000313" key="4">
    <source>
        <dbReference type="Proteomes" id="UP001500879"/>
    </source>
</evidence>
<name>A0ABP3IV20_9ACTN</name>
<gene>
    <name evidence="3" type="ORF">GCM10010357_52300</name>
</gene>
<dbReference type="PANTHER" id="PTHR24094">
    <property type="entry name" value="SECRETED PROTEIN"/>
    <property type="match status" value="1"/>
</dbReference>
<evidence type="ECO:0000313" key="3">
    <source>
        <dbReference type="EMBL" id="GAA0424361.1"/>
    </source>
</evidence>
<keyword evidence="4" id="KW-1185">Reference proteome</keyword>
<comment type="caution">
    <text evidence="3">The sequence shown here is derived from an EMBL/GenBank/DDBJ whole genome shotgun (WGS) entry which is preliminary data.</text>
</comment>
<feature type="domain" description="GmrSD restriction endonucleases C-terminal" evidence="2">
    <location>
        <begin position="81"/>
        <end position="220"/>
    </location>
</feature>
<accession>A0ABP3IV20</accession>
<dbReference type="PROSITE" id="PS51257">
    <property type="entry name" value="PROKAR_LIPOPROTEIN"/>
    <property type="match status" value="1"/>
</dbReference>
<organism evidence="3 4">
    <name type="scientific">Streptomyces luteireticuli</name>
    <dbReference type="NCBI Taxonomy" id="173858"/>
    <lineage>
        <taxon>Bacteria</taxon>
        <taxon>Bacillati</taxon>
        <taxon>Actinomycetota</taxon>
        <taxon>Actinomycetes</taxon>
        <taxon>Kitasatosporales</taxon>
        <taxon>Streptomycetaceae</taxon>
        <taxon>Streptomyces</taxon>
    </lineage>
</organism>
<feature type="compositionally biased region" description="Basic and acidic residues" evidence="1">
    <location>
        <begin position="60"/>
        <end position="72"/>
    </location>
</feature>
<reference evidence="4" key="1">
    <citation type="journal article" date="2019" name="Int. J. Syst. Evol. Microbiol.">
        <title>The Global Catalogue of Microorganisms (GCM) 10K type strain sequencing project: providing services to taxonomists for standard genome sequencing and annotation.</title>
        <authorList>
            <consortium name="The Broad Institute Genomics Platform"/>
            <consortium name="The Broad Institute Genome Sequencing Center for Infectious Disease"/>
            <person name="Wu L."/>
            <person name="Ma J."/>
        </authorList>
    </citation>
    <scope>NUCLEOTIDE SEQUENCE [LARGE SCALE GENOMIC DNA]</scope>
    <source>
        <strain evidence="4">JCM 4788</strain>
    </source>
</reference>
<dbReference type="Pfam" id="PF07510">
    <property type="entry name" value="GmrSD_C"/>
    <property type="match status" value="1"/>
</dbReference>
<dbReference type="EMBL" id="BAAABX010000056">
    <property type="protein sequence ID" value="GAA0424361.1"/>
    <property type="molecule type" value="Genomic_DNA"/>
</dbReference>
<evidence type="ECO:0000256" key="1">
    <source>
        <dbReference type="SAM" id="MobiDB-lite"/>
    </source>
</evidence>
<feature type="region of interest" description="Disordered" evidence="1">
    <location>
        <begin position="60"/>
        <end position="81"/>
    </location>
</feature>
<evidence type="ECO:0000259" key="2">
    <source>
        <dbReference type="Pfam" id="PF07510"/>
    </source>
</evidence>
<dbReference type="Proteomes" id="UP001500879">
    <property type="component" value="Unassembled WGS sequence"/>
</dbReference>
<proteinExistence type="predicted"/>
<dbReference type="InterPro" id="IPR011089">
    <property type="entry name" value="GmrSD_C"/>
</dbReference>